<keyword evidence="3" id="KW-1185">Reference proteome</keyword>
<reference evidence="2 3" key="1">
    <citation type="submission" date="2020-08" db="EMBL/GenBank/DDBJ databases">
        <title>Sequencing the genomes of 1000 actinobacteria strains.</title>
        <authorList>
            <person name="Klenk H.-P."/>
        </authorList>
    </citation>
    <scope>NUCLEOTIDE SEQUENCE [LARGE SCALE GENOMIC DNA]</scope>
    <source>
        <strain evidence="2 3">DSM 43023</strain>
    </source>
</reference>
<dbReference type="Proteomes" id="UP000534286">
    <property type="component" value="Unassembled WGS sequence"/>
</dbReference>
<evidence type="ECO:0000256" key="1">
    <source>
        <dbReference type="SAM" id="MobiDB-lite"/>
    </source>
</evidence>
<accession>A0A7W7S2M0</accession>
<evidence type="ECO:0000313" key="3">
    <source>
        <dbReference type="Proteomes" id="UP000534286"/>
    </source>
</evidence>
<gene>
    <name evidence="2" type="ORF">FHR32_007198</name>
</gene>
<name>A0A7W7S2M0_9ACTN</name>
<evidence type="ECO:0000313" key="2">
    <source>
        <dbReference type="EMBL" id="MBB4942798.1"/>
    </source>
</evidence>
<feature type="region of interest" description="Disordered" evidence="1">
    <location>
        <begin position="41"/>
        <end position="65"/>
    </location>
</feature>
<organism evidence="2 3">
    <name type="scientific">Streptosporangium album</name>
    <dbReference type="NCBI Taxonomy" id="47479"/>
    <lineage>
        <taxon>Bacteria</taxon>
        <taxon>Bacillati</taxon>
        <taxon>Actinomycetota</taxon>
        <taxon>Actinomycetes</taxon>
        <taxon>Streptosporangiales</taxon>
        <taxon>Streptosporangiaceae</taxon>
        <taxon>Streptosporangium</taxon>
    </lineage>
</organism>
<comment type="caution">
    <text evidence="2">The sequence shown here is derived from an EMBL/GenBank/DDBJ whole genome shotgun (WGS) entry which is preliminary data.</text>
</comment>
<dbReference type="EMBL" id="JACHJU010000004">
    <property type="protein sequence ID" value="MBB4942798.1"/>
    <property type="molecule type" value="Genomic_DNA"/>
</dbReference>
<feature type="compositionally biased region" description="Low complexity" evidence="1">
    <location>
        <begin position="42"/>
        <end position="58"/>
    </location>
</feature>
<protein>
    <submittedName>
        <fullName evidence="2">Uncharacterized protein</fullName>
    </submittedName>
</protein>
<dbReference type="RefSeq" id="WP_281391173.1">
    <property type="nucleotide sequence ID" value="NZ_BAABEK010000150.1"/>
</dbReference>
<proteinExistence type="predicted"/>
<sequence>MFSRFTGTLERFTRPRANAEISSTRSIARAIAVPVDFVGGVRSRSSSESRLPSDTSSRPTSAGASVRSALCAALATDSYSRRSATVRASDTCRASTETPGRSTRCRRSHVTAWLNGATGPSACVHARPYRNVRNSRDHFRSL</sequence>
<dbReference type="AlphaFoldDB" id="A0A7W7S2M0"/>